<feature type="region of interest" description="Disordered" evidence="1">
    <location>
        <begin position="58"/>
        <end position="92"/>
    </location>
</feature>
<keyword evidence="4" id="KW-1185">Reference proteome</keyword>
<proteinExistence type="predicted"/>
<dbReference type="InParanoid" id="A0A4S2MR27"/>
<evidence type="ECO:0000313" key="4">
    <source>
        <dbReference type="Proteomes" id="UP000298138"/>
    </source>
</evidence>
<protein>
    <submittedName>
        <fullName evidence="3">Uncharacterized protein</fullName>
    </submittedName>
</protein>
<reference evidence="3 4" key="1">
    <citation type="submission" date="2019-04" db="EMBL/GenBank/DDBJ databases">
        <title>Comparative genomics and transcriptomics to analyze fruiting body development in filamentous ascomycetes.</title>
        <authorList>
            <consortium name="DOE Joint Genome Institute"/>
            <person name="Lutkenhaus R."/>
            <person name="Traeger S."/>
            <person name="Breuer J."/>
            <person name="Kuo A."/>
            <person name="Lipzen A."/>
            <person name="Pangilinan J."/>
            <person name="Dilworth D."/>
            <person name="Sandor L."/>
            <person name="Poggeler S."/>
            <person name="Barry K."/>
            <person name="Grigoriev I.V."/>
            <person name="Nowrousian M."/>
        </authorList>
    </citation>
    <scope>NUCLEOTIDE SEQUENCE [LARGE SCALE GENOMIC DNA]</scope>
    <source>
        <strain evidence="3 4">CBS 389.68</strain>
    </source>
</reference>
<dbReference type="AlphaFoldDB" id="A0A4S2MR27"/>
<evidence type="ECO:0000313" key="3">
    <source>
        <dbReference type="EMBL" id="TGZ78029.1"/>
    </source>
</evidence>
<feature type="compositionally biased region" description="Low complexity" evidence="1">
    <location>
        <begin position="419"/>
        <end position="431"/>
    </location>
</feature>
<feature type="compositionally biased region" description="Low complexity" evidence="1">
    <location>
        <begin position="201"/>
        <end position="210"/>
    </location>
</feature>
<sequence length="683" mass="73563">MTAVRGSVAPPLEVGVVKQGIGGSLYGKSIKLAMSKESTTLLPDPFHLTTIRQQCLHRRDLRDPPNGTFTPLGISPAPQQPTSSSLPTSRAPLNGAVQPVVTVTRGLETIELIRDNNGLLELTGTIEWTNTYRETDNGGLPILTATITVRSSSTPTSGGGTPRPTVTADTKTAAVTRPTNAVPPPEETSSTTEPGETDAVSSSSLTTSSSAPSGDLGIIPSPTATISPSPSHTSPPVLKSKSATKNRIILGGSIGAGLGIFLIVCIIIWCKHRKKRQQQRDDGAKMEISRPMIVTEPMVRRFSTLVEETHAGGRREEEPKMRGALGALSADMGKELGSESVEMKTWTRAPSAPPPMQNNVHGGNNNPPDDSGPRAGAAGPRWRIPKTPPNRDTRWPSLHGSIDLTDYRFTQRRGSGTRTQPAPVQTAPQPVELGEPTPTSIVAVQSQSQQPPTTPTCPLSSATDILDTYHATPEERIHSTFSSPITMGSALEHVYSPSMYSRPQSMLTPPPTMPWNVTTDESDTSSNSFTRNFREAHELAYTPFSGSLPTKRVRVESNLWLLDEHTDSDFDSPENAPIAMERYLHSIHPSRRAPLPPVEPSPYRLSPYKQRQDLLGGIAELGEPSPRTSKILDEENGELYTQTKGKDAAKKESESRGLRDSGILSWGGSATNSERVLLAGRKT</sequence>
<feature type="compositionally biased region" description="Polar residues" evidence="1">
    <location>
        <begin position="357"/>
        <end position="368"/>
    </location>
</feature>
<feature type="compositionally biased region" description="Low complexity" evidence="1">
    <location>
        <begin position="75"/>
        <end position="89"/>
    </location>
</feature>
<name>A0A4S2MR27_9PEZI</name>
<dbReference type="EMBL" id="ML220146">
    <property type="protein sequence ID" value="TGZ78029.1"/>
    <property type="molecule type" value="Genomic_DNA"/>
</dbReference>
<evidence type="ECO:0000256" key="2">
    <source>
        <dbReference type="SAM" id="Phobius"/>
    </source>
</evidence>
<feature type="compositionally biased region" description="Low complexity" evidence="1">
    <location>
        <begin position="148"/>
        <end position="176"/>
    </location>
</feature>
<evidence type="ECO:0000256" key="1">
    <source>
        <dbReference type="SAM" id="MobiDB-lite"/>
    </source>
</evidence>
<dbReference type="Proteomes" id="UP000298138">
    <property type="component" value="Unassembled WGS sequence"/>
</dbReference>
<feature type="region of interest" description="Disordered" evidence="1">
    <location>
        <begin position="412"/>
        <end position="431"/>
    </location>
</feature>
<feature type="region of interest" description="Disordered" evidence="1">
    <location>
        <begin position="621"/>
        <end position="668"/>
    </location>
</feature>
<feature type="region of interest" description="Disordered" evidence="1">
    <location>
        <begin position="347"/>
        <end position="399"/>
    </location>
</feature>
<organism evidence="3 4">
    <name type="scientific">Ascodesmis nigricans</name>
    <dbReference type="NCBI Taxonomy" id="341454"/>
    <lineage>
        <taxon>Eukaryota</taxon>
        <taxon>Fungi</taxon>
        <taxon>Dikarya</taxon>
        <taxon>Ascomycota</taxon>
        <taxon>Pezizomycotina</taxon>
        <taxon>Pezizomycetes</taxon>
        <taxon>Pezizales</taxon>
        <taxon>Ascodesmidaceae</taxon>
        <taxon>Ascodesmis</taxon>
    </lineage>
</organism>
<feature type="compositionally biased region" description="Low complexity" evidence="1">
    <location>
        <begin position="218"/>
        <end position="236"/>
    </location>
</feature>
<feature type="compositionally biased region" description="Basic and acidic residues" evidence="1">
    <location>
        <begin position="644"/>
        <end position="659"/>
    </location>
</feature>
<keyword evidence="2" id="KW-1133">Transmembrane helix</keyword>
<feature type="transmembrane region" description="Helical" evidence="2">
    <location>
        <begin position="248"/>
        <end position="270"/>
    </location>
</feature>
<keyword evidence="2" id="KW-0472">Membrane</keyword>
<keyword evidence="2" id="KW-0812">Transmembrane</keyword>
<gene>
    <name evidence="3" type="ORF">EX30DRAFT_398113</name>
</gene>
<accession>A0A4S2MR27</accession>
<feature type="region of interest" description="Disordered" evidence="1">
    <location>
        <begin position="148"/>
        <end position="239"/>
    </location>
</feature>